<accession>A0A1M6K5R1</accession>
<evidence type="ECO:0008006" key="3">
    <source>
        <dbReference type="Google" id="ProtNLM"/>
    </source>
</evidence>
<dbReference type="EMBL" id="FQYN01000007">
    <property type="protein sequence ID" value="SHJ54275.1"/>
    <property type="molecule type" value="Genomic_DNA"/>
</dbReference>
<organism evidence="1 2">
    <name type="scientific">Hymenobacter daecheongensis DSM 21074</name>
    <dbReference type="NCBI Taxonomy" id="1121955"/>
    <lineage>
        <taxon>Bacteria</taxon>
        <taxon>Pseudomonadati</taxon>
        <taxon>Bacteroidota</taxon>
        <taxon>Cytophagia</taxon>
        <taxon>Cytophagales</taxon>
        <taxon>Hymenobacteraceae</taxon>
        <taxon>Hymenobacter</taxon>
    </lineage>
</organism>
<reference evidence="1 2" key="1">
    <citation type="submission" date="2016-11" db="EMBL/GenBank/DDBJ databases">
        <authorList>
            <person name="Jaros S."/>
            <person name="Januszkiewicz K."/>
            <person name="Wedrychowicz H."/>
        </authorList>
    </citation>
    <scope>NUCLEOTIDE SEQUENCE [LARGE SCALE GENOMIC DNA]</scope>
    <source>
        <strain evidence="1 2">DSM 21074</strain>
    </source>
</reference>
<gene>
    <name evidence="1" type="ORF">SAMN02745146_3400</name>
</gene>
<keyword evidence="2" id="KW-1185">Reference proteome</keyword>
<dbReference type="AlphaFoldDB" id="A0A1M6K5R1"/>
<evidence type="ECO:0000313" key="2">
    <source>
        <dbReference type="Proteomes" id="UP000184418"/>
    </source>
</evidence>
<dbReference type="STRING" id="1121955.SAMN02745146_3400"/>
<proteinExistence type="predicted"/>
<dbReference type="Proteomes" id="UP000184418">
    <property type="component" value="Unassembled WGS sequence"/>
</dbReference>
<evidence type="ECO:0000313" key="1">
    <source>
        <dbReference type="EMBL" id="SHJ54275.1"/>
    </source>
</evidence>
<sequence length="159" mass="18389">MSIPGSALADAPDPRRNLRLMDEEQPFFLHDEYGLPLLRYTYYPAEQLLHTQWYGNLTADSVIFGAQTTLVLAQQLGYAYLLNDTSQTTGDWSEAMAWLEYEWLPQAQEYGLRACAYVYTQNMDNQLMALDFLTHLEAYLPIKPFPDLEAARAWLLQQR</sequence>
<protein>
    <recommendedName>
        <fullName evidence="3">SpoIIAA-like</fullName>
    </recommendedName>
</protein>
<name>A0A1M6K5R1_9BACT</name>